<dbReference type="InterPro" id="IPR001509">
    <property type="entry name" value="Epimerase_deHydtase"/>
</dbReference>
<evidence type="ECO:0000256" key="4">
    <source>
        <dbReference type="ARBA" id="ARBA00022946"/>
    </source>
</evidence>
<sequence>MTSVLLFGSTGLTGSNILETLAKVDGFSKIWTISRRAPKTQSAKLEAIVEADTDTWTKPLADMKPETVISALGSTRASAGGIQNQWKIDHDANVAIAKEAKAQGVKTFVFVSSTGTRGFLSSMAPYSKMKIGVEDTVTGLGFDHAIILRPGGILGERENPHLGGPLMNAAIRSLSKISQGWQDSLGQEAEVIGRAAVHAAKLAAEGKAPKNPWILEQADIVRLGREEWKNVDPTA</sequence>
<keyword evidence="4" id="KW-0809">Transit peptide</keyword>
<dbReference type="Pfam" id="PF01370">
    <property type="entry name" value="Epimerase"/>
    <property type="match status" value="1"/>
</dbReference>
<dbReference type="OrthoDB" id="430436at2759"/>
<dbReference type="EMBL" id="CALLCH030000021">
    <property type="protein sequence ID" value="CAI4219929.1"/>
    <property type="molecule type" value="Genomic_DNA"/>
</dbReference>
<evidence type="ECO:0000313" key="9">
    <source>
        <dbReference type="Proteomes" id="UP000838763"/>
    </source>
</evidence>
<dbReference type="PANTHER" id="PTHR14097">
    <property type="entry name" value="OXIDOREDUCTASE HTATIP2"/>
    <property type="match status" value="1"/>
</dbReference>
<comment type="subcellular location">
    <subcellularLocation>
        <location evidence="1">Mitochondrion outer membrane</location>
        <topology evidence="1">Peripheral membrane protein</topology>
    </subcellularLocation>
</comment>
<organism evidence="8 9">
    <name type="scientific">Parascedosporium putredinis</name>
    <dbReference type="NCBI Taxonomy" id="1442378"/>
    <lineage>
        <taxon>Eukaryota</taxon>
        <taxon>Fungi</taxon>
        <taxon>Dikarya</taxon>
        <taxon>Ascomycota</taxon>
        <taxon>Pezizomycotina</taxon>
        <taxon>Sordariomycetes</taxon>
        <taxon>Hypocreomycetidae</taxon>
        <taxon>Microascales</taxon>
        <taxon>Microascaceae</taxon>
        <taxon>Parascedosporium</taxon>
    </lineage>
</organism>
<feature type="domain" description="NAD-dependent epimerase/dehydratase" evidence="7">
    <location>
        <begin position="4"/>
        <end position="174"/>
    </location>
</feature>
<dbReference type="PANTHER" id="PTHR14097:SF7">
    <property type="entry name" value="OXIDOREDUCTASE HTATIP2"/>
    <property type="match status" value="1"/>
</dbReference>
<dbReference type="AlphaFoldDB" id="A0A9P1HE19"/>
<keyword evidence="3" id="KW-1000">Mitochondrion outer membrane</keyword>
<keyword evidence="6" id="KW-0472">Membrane</keyword>
<dbReference type="Proteomes" id="UP000838763">
    <property type="component" value="Unassembled WGS sequence"/>
</dbReference>
<protein>
    <recommendedName>
        <fullName evidence="7">NAD-dependent epimerase/dehydratase domain-containing protein</fullName>
    </recommendedName>
</protein>
<dbReference type="InterPro" id="IPR036291">
    <property type="entry name" value="NAD(P)-bd_dom_sf"/>
</dbReference>
<keyword evidence="9" id="KW-1185">Reference proteome</keyword>
<proteinExistence type="inferred from homology"/>
<evidence type="ECO:0000256" key="6">
    <source>
        <dbReference type="ARBA" id="ARBA00023136"/>
    </source>
</evidence>
<evidence type="ECO:0000256" key="3">
    <source>
        <dbReference type="ARBA" id="ARBA00022787"/>
    </source>
</evidence>
<dbReference type="GO" id="GO:0005741">
    <property type="term" value="C:mitochondrial outer membrane"/>
    <property type="evidence" value="ECO:0007669"/>
    <property type="project" value="UniProtKB-SubCell"/>
</dbReference>
<dbReference type="GO" id="GO:0051170">
    <property type="term" value="P:import into nucleus"/>
    <property type="evidence" value="ECO:0007669"/>
    <property type="project" value="TreeGrafter"/>
</dbReference>
<gene>
    <name evidence="8" type="ORF">PPNO1_LOCUS9470</name>
</gene>
<evidence type="ECO:0000256" key="5">
    <source>
        <dbReference type="ARBA" id="ARBA00023128"/>
    </source>
</evidence>
<evidence type="ECO:0000256" key="2">
    <source>
        <dbReference type="ARBA" id="ARBA00006617"/>
    </source>
</evidence>
<dbReference type="Gene3D" id="3.40.50.720">
    <property type="entry name" value="NAD(P)-binding Rossmann-like Domain"/>
    <property type="match status" value="1"/>
</dbReference>
<accession>A0A9P1HE19</accession>
<comment type="caution">
    <text evidence="8">The sequence shown here is derived from an EMBL/GenBank/DDBJ whole genome shotgun (WGS) entry which is preliminary data.</text>
</comment>
<name>A0A9P1HE19_9PEZI</name>
<dbReference type="SUPFAM" id="SSF51735">
    <property type="entry name" value="NAD(P)-binding Rossmann-fold domains"/>
    <property type="match status" value="1"/>
</dbReference>
<reference evidence="8" key="1">
    <citation type="submission" date="2022-11" db="EMBL/GenBank/DDBJ databases">
        <authorList>
            <person name="Scott C."/>
            <person name="Bruce N."/>
        </authorList>
    </citation>
    <scope>NUCLEOTIDE SEQUENCE</scope>
</reference>
<comment type="similarity">
    <text evidence="2">Belongs to the FMP52 family.</text>
</comment>
<evidence type="ECO:0000313" key="8">
    <source>
        <dbReference type="EMBL" id="CAI4219929.1"/>
    </source>
</evidence>
<dbReference type="FunFam" id="3.40.50.720:FF:000366">
    <property type="entry name" value="Protein FMP52, mitochondrial"/>
    <property type="match status" value="1"/>
</dbReference>
<keyword evidence="5" id="KW-0496">Mitochondrion</keyword>
<evidence type="ECO:0000256" key="1">
    <source>
        <dbReference type="ARBA" id="ARBA00004450"/>
    </source>
</evidence>
<evidence type="ECO:0000259" key="7">
    <source>
        <dbReference type="Pfam" id="PF01370"/>
    </source>
</evidence>